<sequence>MSNFIKLENIFVFLVTVIVYLLFGFSIWMFLLFLLVPDIFMLGYMINKEIGSKVYNVGHTYIVPILFVLLYLIFSEGLLLQIALIWFAHISMDRSFGFGLKYASGFNETTIQKI</sequence>
<dbReference type="RefSeq" id="WP_122064206.1">
    <property type="nucleotide sequence ID" value="NZ_CP075499.1"/>
</dbReference>
<gene>
    <name evidence="2" type="ORF">D9V42_07435</name>
</gene>
<dbReference type="InterPro" id="IPR025356">
    <property type="entry name" value="DUF4260"/>
</dbReference>
<evidence type="ECO:0000256" key="1">
    <source>
        <dbReference type="SAM" id="Phobius"/>
    </source>
</evidence>
<feature type="transmembrane region" description="Helical" evidence="1">
    <location>
        <begin position="12"/>
        <end position="36"/>
    </location>
</feature>
<proteinExistence type="predicted"/>
<organism evidence="2 3">
    <name type="scientific">Staphylococcus pseudoxylosus</name>
    <dbReference type="NCBI Taxonomy" id="2282419"/>
    <lineage>
        <taxon>Bacteria</taxon>
        <taxon>Bacillati</taxon>
        <taxon>Bacillota</taxon>
        <taxon>Bacilli</taxon>
        <taxon>Bacillales</taxon>
        <taxon>Staphylococcaceae</taxon>
        <taxon>Staphylococcus</taxon>
    </lineage>
</organism>
<feature type="transmembrane region" description="Helical" evidence="1">
    <location>
        <begin position="61"/>
        <end position="87"/>
    </location>
</feature>
<accession>A0AAQ0MJK0</accession>
<reference evidence="2 3" key="1">
    <citation type="submission" date="2018-10" db="EMBL/GenBank/DDBJ databases">
        <title>Staphylococcus pseudoxylosus sp. nov., isolated from bovine mastitis.</title>
        <authorList>
            <person name="Macfadyen A.C."/>
            <person name="Leroy S."/>
            <person name="Harrison E.M."/>
            <person name="Parkhill J."/>
            <person name="Holmes M.A."/>
            <person name="Paterson G.K."/>
        </authorList>
    </citation>
    <scope>NUCLEOTIDE SEQUENCE [LARGE SCALE GENOMIC DNA]</scope>
    <source>
        <strain evidence="2 3">S04009</strain>
    </source>
</reference>
<evidence type="ECO:0000313" key="3">
    <source>
        <dbReference type="Proteomes" id="UP000269505"/>
    </source>
</evidence>
<keyword evidence="1" id="KW-1133">Transmembrane helix</keyword>
<protein>
    <submittedName>
        <fullName evidence="2">DUF4260 family protein</fullName>
    </submittedName>
</protein>
<dbReference type="EMBL" id="RCVN01000007">
    <property type="protein sequence ID" value="RMI85041.1"/>
    <property type="molecule type" value="Genomic_DNA"/>
</dbReference>
<keyword evidence="1" id="KW-0812">Transmembrane</keyword>
<comment type="caution">
    <text evidence="2">The sequence shown here is derived from an EMBL/GenBank/DDBJ whole genome shotgun (WGS) entry which is preliminary data.</text>
</comment>
<dbReference type="Pfam" id="PF14079">
    <property type="entry name" value="DUF4260"/>
    <property type="match status" value="1"/>
</dbReference>
<evidence type="ECO:0000313" key="2">
    <source>
        <dbReference type="EMBL" id="RMI85041.1"/>
    </source>
</evidence>
<keyword evidence="3" id="KW-1185">Reference proteome</keyword>
<dbReference type="AlphaFoldDB" id="A0AAQ0MJK0"/>
<keyword evidence="1" id="KW-0472">Membrane</keyword>
<dbReference type="Proteomes" id="UP000269505">
    <property type="component" value="Unassembled WGS sequence"/>
</dbReference>
<name>A0AAQ0MJK0_9STAP</name>